<organism evidence="1 2">
    <name type="scientific">Streptomyces tsukubensis</name>
    <dbReference type="NCBI Taxonomy" id="83656"/>
    <lineage>
        <taxon>Bacteria</taxon>
        <taxon>Bacillati</taxon>
        <taxon>Actinomycetota</taxon>
        <taxon>Actinomycetes</taxon>
        <taxon>Kitasatosporales</taxon>
        <taxon>Streptomycetaceae</taxon>
        <taxon>Streptomyces</taxon>
    </lineage>
</organism>
<proteinExistence type="predicted"/>
<keyword evidence="2" id="KW-1185">Reference proteome</keyword>
<dbReference type="EMBL" id="MVFC01000030">
    <property type="protein sequence ID" value="OON73866.1"/>
    <property type="molecule type" value="Genomic_DNA"/>
</dbReference>
<evidence type="ECO:0000313" key="2">
    <source>
        <dbReference type="Proteomes" id="UP000190539"/>
    </source>
</evidence>
<accession>A0A1V4A219</accession>
<sequence>MENLLLTPSGENDLRCGSPAACDQPARDDLILLRQAATGTPPVRLLAPGEPDARIRYRWAVGHHAAFGVWRLLAARLRTIADTASPAGSAITEAARLYDVYSVLFLYTSSCSPERYDATVRADMIACDPAFSGTWSRDHEAVPALMHRMDEAHDAGLTREIKRAARLNGQIHMAVAKKLVPEGVSLLQQEGGPPHRPASAEGDLYDEFFHVRRTATCRCAFSAQILRRLTQVATDMAHHGLHSSDDPLPGLGVKAASGLRRIESSAHQQLLHLAALLASETCRADTGRRGHAGSSFSTHV</sequence>
<reference evidence="1 2" key="1">
    <citation type="submission" date="2017-02" db="EMBL/GenBank/DDBJ databases">
        <title>Draft Genome Sequence of Streptomyces tsukubaensis F601, a Producer of the immunosuppressant tacrolimus FK506.</title>
        <authorList>
            <person name="Zong G."/>
            <person name="Zhong C."/>
            <person name="Fu J."/>
            <person name="Qin R."/>
            <person name="Cao G."/>
        </authorList>
    </citation>
    <scope>NUCLEOTIDE SEQUENCE [LARGE SCALE GENOMIC DNA]</scope>
    <source>
        <strain evidence="1 2">F601</strain>
    </source>
</reference>
<comment type="caution">
    <text evidence="1">The sequence shown here is derived from an EMBL/GenBank/DDBJ whole genome shotgun (WGS) entry which is preliminary data.</text>
</comment>
<protein>
    <submittedName>
        <fullName evidence="1">Uncharacterized protein</fullName>
    </submittedName>
</protein>
<gene>
    <name evidence="1" type="ORF">B1H18_26795</name>
</gene>
<evidence type="ECO:0000313" key="1">
    <source>
        <dbReference type="EMBL" id="OON73866.1"/>
    </source>
</evidence>
<name>A0A1V4A219_9ACTN</name>
<dbReference type="Proteomes" id="UP000190539">
    <property type="component" value="Unassembled WGS sequence"/>
</dbReference>
<dbReference type="AlphaFoldDB" id="A0A1V4A219"/>